<name>A0A0R1QQT2_9LACO</name>
<dbReference type="EMBL" id="AZEU01000134">
    <property type="protein sequence ID" value="KRL45060.1"/>
    <property type="molecule type" value="Genomic_DNA"/>
</dbReference>
<keyword evidence="3" id="KW-1185">Reference proteome</keyword>
<comment type="caution">
    <text evidence="2">The sequence shown here is derived from an EMBL/GenBank/DDBJ whole genome shotgun (WGS) entry which is preliminary data.</text>
</comment>
<dbReference type="PATRIC" id="fig|1423769.4.peg.910"/>
<accession>A0A0R1QQT2</accession>
<dbReference type="Pfam" id="PF07929">
    <property type="entry name" value="PRiA4_ORF3"/>
    <property type="match status" value="1"/>
</dbReference>
<dbReference type="InterPro" id="IPR012912">
    <property type="entry name" value="Plasmid_pRiA4b_Orf3-like"/>
</dbReference>
<gene>
    <name evidence="2" type="ORF">FD01_GL000849</name>
</gene>
<dbReference type="RefSeq" id="WP_056963540.1">
    <property type="nucleotide sequence ID" value="NZ_AZEU01000134.1"/>
</dbReference>
<reference evidence="2 3" key="1">
    <citation type="journal article" date="2015" name="Genome Announc.">
        <title>Expanding the biotechnology potential of lactobacilli through comparative genomics of 213 strains and associated genera.</title>
        <authorList>
            <person name="Sun Z."/>
            <person name="Harris H.M."/>
            <person name="McCann A."/>
            <person name="Guo C."/>
            <person name="Argimon S."/>
            <person name="Zhang W."/>
            <person name="Yang X."/>
            <person name="Jeffery I.B."/>
            <person name="Cooney J.C."/>
            <person name="Kagawa T.F."/>
            <person name="Liu W."/>
            <person name="Song Y."/>
            <person name="Salvetti E."/>
            <person name="Wrobel A."/>
            <person name="Rasinkangas P."/>
            <person name="Parkhill J."/>
            <person name="Rea M.C."/>
            <person name="O'Sullivan O."/>
            <person name="Ritari J."/>
            <person name="Douillard F.P."/>
            <person name="Paul Ross R."/>
            <person name="Yang R."/>
            <person name="Briner A.E."/>
            <person name="Felis G.E."/>
            <person name="de Vos W.M."/>
            <person name="Barrangou R."/>
            <person name="Klaenhammer T.R."/>
            <person name="Caufield P.W."/>
            <person name="Cui Y."/>
            <person name="Zhang H."/>
            <person name="O'Toole P.W."/>
        </authorList>
    </citation>
    <scope>NUCLEOTIDE SEQUENCE [LARGE SCALE GENOMIC DNA]</scope>
    <source>
        <strain evidence="2 3">DSM 13343</strain>
    </source>
</reference>
<dbReference type="SUPFAM" id="SSF159941">
    <property type="entry name" value="MM3350-like"/>
    <property type="match status" value="1"/>
</dbReference>
<protein>
    <recommendedName>
        <fullName evidence="1">Plasmid pRiA4b Orf3-like domain-containing protein</fullName>
    </recommendedName>
</protein>
<dbReference type="InterPro" id="IPR024047">
    <property type="entry name" value="MM3350-like_sf"/>
</dbReference>
<evidence type="ECO:0000313" key="2">
    <source>
        <dbReference type="EMBL" id="KRL45060.1"/>
    </source>
</evidence>
<dbReference type="OrthoDB" id="9801392at2"/>
<dbReference type="AlphaFoldDB" id="A0A0R1QQT2"/>
<feature type="domain" description="Plasmid pRiA4b Orf3-like" evidence="1">
    <location>
        <begin position="4"/>
        <end position="53"/>
    </location>
</feature>
<dbReference type="Proteomes" id="UP000051790">
    <property type="component" value="Unassembled WGS sequence"/>
</dbReference>
<dbReference type="Gene3D" id="3.10.290.30">
    <property type="entry name" value="MM3350-like"/>
    <property type="match status" value="1"/>
</dbReference>
<organism evidence="2 3">
    <name type="scientific">Lacticaseibacillus manihotivorans DSM 13343 = JCM 12514</name>
    <dbReference type="NCBI Taxonomy" id="1423769"/>
    <lineage>
        <taxon>Bacteria</taxon>
        <taxon>Bacillati</taxon>
        <taxon>Bacillota</taxon>
        <taxon>Bacilli</taxon>
        <taxon>Lactobacillales</taxon>
        <taxon>Lactobacillaceae</taxon>
        <taxon>Lacticaseibacillus</taxon>
    </lineage>
</organism>
<sequence length="84" mass="9527">MTQAVILDVTIEAHQPLTWRRLAVSATITYPQLNHLIQVAFGWYDEPLYLFRPAWNSPLSYENVKSKPFPGDAEDGTDIQILPG</sequence>
<evidence type="ECO:0000313" key="3">
    <source>
        <dbReference type="Proteomes" id="UP000051790"/>
    </source>
</evidence>
<evidence type="ECO:0000259" key="1">
    <source>
        <dbReference type="Pfam" id="PF07929"/>
    </source>
</evidence>
<proteinExistence type="predicted"/>